<dbReference type="AlphaFoldDB" id="R7WEJ0"/>
<dbReference type="Gene3D" id="1.20.1280.50">
    <property type="match status" value="1"/>
</dbReference>
<feature type="region of interest" description="Disordered" evidence="1">
    <location>
        <begin position="1"/>
        <end position="31"/>
    </location>
</feature>
<dbReference type="InterPro" id="IPR050796">
    <property type="entry name" value="SCF_F-box_component"/>
</dbReference>
<dbReference type="PANTHER" id="PTHR31672:SF13">
    <property type="entry name" value="F-BOX PROTEIN CPR30-LIKE"/>
    <property type="match status" value="1"/>
</dbReference>
<accession>R7WEJ0</accession>
<dbReference type="EnsemblPlants" id="EMT18935">
    <property type="protein sequence ID" value="EMT18935"/>
    <property type="gene ID" value="F775_01467"/>
</dbReference>
<sequence length="361" mass="39966">MTPQRSPDVPPSPKRRHRPSSSSAASGIQMPSTAGAVVSLPDEIIFDILTRVPVNSACRFRCVSHEWRALISSPDFVAAHKSRHAEPLVAVYSFREEPSKGTELRLVDMDGNVVRVIKVKDGLGSSKLPHHDLLCITNDNSDACLVDPATGEVLVTCPCPRPRPKSLVMCFGRAVPSGAYKALCFVRGDERFHHYSERRRRMETDAAEPNQGRVPPGLRDHRERNPPHLGDGPQNAAGHELWRKTTNGVRVAELNGVLCMVQSELRLINIWLLTDSRNSTWAKAYTIPTDLHSYLHMPLRMTHGGGRLLFQCSLFGGRAQAVRSYDPCTNTCTDVMKAPGNHACKISLCNLHLESFISTKI</sequence>
<reference evidence="2" key="1">
    <citation type="submission" date="2015-06" db="UniProtKB">
        <authorList>
            <consortium name="EnsemblPlants"/>
        </authorList>
    </citation>
    <scope>IDENTIFICATION</scope>
</reference>
<dbReference type="ExpressionAtlas" id="R7WEJ0">
    <property type="expression patterns" value="baseline"/>
</dbReference>
<proteinExistence type="predicted"/>
<evidence type="ECO:0000313" key="2">
    <source>
        <dbReference type="EnsemblPlants" id="EMT18935"/>
    </source>
</evidence>
<dbReference type="Pfam" id="PF00646">
    <property type="entry name" value="F-box"/>
    <property type="match status" value="1"/>
</dbReference>
<feature type="region of interest" description="Disordered" evidence="1">
    <location>
        <begin position="199"/>
        <end position="238"/>
    </location>
</feature>
<dbReference type="PANTHER" id="PTHR31672">
    <property type="entry name" value="BNACNNG10540D PROTEIN"/>
    <property type="match status" value="1"/>
</dbReference>
<evidence type="ECO:0000256" key="1">
    <source>
        <dbReference type="SAM" id="MobiDB-lite"/>
    </source>
</evidence>
<name>R7WEJ0_AEGTA</name>
<dbReference type="CDD" id="cd22157">
    <property type="entry name" value="F-box_AtFBW1-like"/>
    <property type="match status" value="1"/>
</dbReference>
<dbReference type="InterPro" id="IPR036047">
    <property type="entry name" value="F-box-like_dom_sf"/>
</dbReference>
<dbReference type="PROSITE" id="PS50181">
    <property type="entry name" value="FBOX"/>
    <property type="match status" value="1"/>
</dbReference>
<organism evidence="2">
    <name type="scientific">Aegilops tauschii</name>
    <name type="common">Tausch's goatgrass</name>
    <name type="synonym">Aegilops squarrosa</name>
    <dbReference type="NCBI Taxonomy" id="37682"/>
    <lineage>
        <taxon>Eukaryota</taxon>
        <taxon>Viridiplantae</taxon>
        <taxon>Streptophyta</taxon>
        <taxon>Embryophyta</taxon>
        <taxon>Tracheophyta</taxon>
        <taxon>Spermatophyta</taxon>
        <taxon>Magnoliopsida</taxon>
        <taxon>Liliopsida</taxon>
        <taxon>Poales</taxon>
        <taxon>Poaceae</taxon>
        <taxon>BOP clade</taxon>
        <taxon>Pooideae</taxon>
        <taxon>Triticodae</taxon>
        <taxon>Triticeae</taxon>
        <taxon>Triticinae</taxon>
        <taxon>Aegilops</taxon>
    </lineage>
</organism>
<dbReference type="SUPFAM" id="SSF81383">
    <property type="entry name" value="F-box domain"/>
    <property type="match status" value="1"/>
</dbReference>
<dbReference type="InterPro" id="IPR001810">
    <property type="entry name" value="F-box_dom"/>
</dbReference>
<dbReference type="SMART" id="SM00256">
    <property type="entry name" value="FBOX"/>
    <property type="match status" value="1"/>
</dbReference>
<protein>
    <submittedName>
        <fullName evidence="2">Uncharacterized protein</fullName>
    </submittedName>
</protein>